<evidence type="ECO:0000313" key="3">
    <source>
        <dbReference type="EMBL" id="KKU38417.1"/>
    </source>
</evidence>
<comment type="caution">
    <text evidence="3">The sequence shown here is derived from an EMBL/GenBank/DDBJ whole genome shotgun (WGS) entry which is preliminary data.</text>
</comment>
<gene>
    <name evidence="3" type="ORF">UX53_C0031G0014</name>
</gene>
<dbReference type="InterPro" id="IPR011006">
    <property type="entry name" value="CheY-like_superfamily"/>
</dbReference>
<protein>
    <submittedName>
        <fullName evidence="3">WspR</fullName>
    </submittedName>
</protein>
<reference evidence="3 4" key="1">
    <citation type="journal article" date="2015" name="Nature">
        <title>rRNA introns, odd ribosomes, and small enigmatic genomes across a large radiation of phyla.</title>
        <authorList>
            <person name="Brown C.T."/>
            <person name="Hug L.A."/>
            <person name="Thomas B.C."/>
            <person name="Sharon I."/>
            <person name="Castelle C.J."/>
            <person name="Singh A."/>
            <person name="Wilkins M.J."/>
            <person name="Williams K.H."/>
            <person name="Banfield J.F."/>
        </authorList>
    </citation>
    <scope>NUCLEOTIDE SEQUENCE [LARGE SCALE GENOMIC DNA]</scope>
</reference>
<dbReference type="PROSITE" id="PS50110">
    <property type="entry name" value="RESPONSE_REGULATORY"/>
    <property type="match status" value="1"/>
</dbReference>
<dbReference type="EMBL" id="LCMO01000031">
    <property type="protein sequence ID" value="KKU38417.1"/>
    <property type="molecule type" value="Genomic_DNA"/>
</dbReference>
<dbReference type="GO" id="GO:0000160">
    <property type="term" value="P:phosphorelay signal transduction system"/>
    <property type="evidence" value="ECO:0007669"/>
    <property type="project" value="InterPro"/>
</dbReference>
<feature type="domain" description="Response regulatory" evidence="2">
    <location>
        <begin position="20"/>
        <end position="138"/>
    </location>
</feature>
<proteinExistence type="predicted"/>
<dbReference type="SUPFAM" id="SSF52172">
    <property type="entry name" value="CheY-like"/>
    <property type="match status" value="1"/>
</dbReference>
<dbReference type="AlphaFoldDB" id="A0A0G1Q0Y9"/>
<organism evidence="3 4">
    <name type="scientific">Candidatus Azambacteria bacterium GW2011_GWB2_46_37</name>
    <dbReference type="NCBI Taxonomy" id="1618618"/>
    <lineage>
        <taxon>Bacteria</taxon>
        <taxon>Candidatus Azamiibacteriota</taxon>
    </lineage>
</organism>
<accession>A0A0G1Q0Y9</accession>
<evidence type="ECO:0000313" key="4">
    <source>
        <dbReference type="Proteomes" id="UP000033818"/>
    </source>
</evidence>
<dbReference type="Proteomes" id="UP000033818">
    <property type="component" value="Unassembled WGS sequence"/>
</dbReference>
<dbReference type="InterPro" id="IPR001789">
    <property type="entry name" value="Sig_transdc_resp-reg_receiver"/>
</dbReference>
<sequence length="138" mass="16014">MQKSPQSRQGGTKIKIRKKKILLIETNAVIDKIYRIIFSREKDLEFRAINDFKELEKIAAKFKPDLILLGVHFPNDRDLEFVRILKNHRELKKIPIIILGPGHDLVSEKYFRAGVEEMIDVSRLPLDAIVQKVKKTAP</sequence>
<comment type="caution">
    <text evidence="1">Lacks conserved residue(s) required for the propagation of feature annotation.</text>
</comment>
<dbReference type="Gene3D" id="3.40.50.2300">
    <property type="match status" value="1"/>
</dbReference>
<name>A0A0G1Q0Y9_9BACT</name>
<evidence type="ECO:0000256" key="1">
    <source>
        <dbReference type="PROSITE-ProRule" id="PRU00169"/>
    </source>
</evidence>
<evidence type="ECO:0000259" key="2">
    <source>
        <dbReference type="PROSITE" id="PS50110"/>
    </source>
</evidence>